<dbReference type="Gene3D" id="3.90.1150.10">
    <property type="entry name" value="Aspartate Aminotransferase, domain 1"/>
    <property type="match status" value="1"/>
</dbReference>
<dbReference type="PANTHER" id="PTHR11751">
    <property type="entry name" value="ALANINE AMINOTRANSFERASE"/>
    <property type="match status" value="1"/>
</dbReference>
<protein>
    <submittedName>
        <fullName evidence="12">Alanine aminotransferase</fullName>
    </submittedName>
</protein>
<dbReference type="OrthoDB" id="1732682at2759"/>
<dbReference type="InterPro" id="IPR015422">
    <property type="entry name" value="PyrdxlP-dep_Trfase_small"/>
</dbReference>
<dbReference type="Gene3D" id="3.40.640.10">
    <property type="entry name" value="Type I PLP-dependent aspartate aminotransferase-like (Major domain)"/>
    <property type="match status" value="1"/>
</dbReference>
<dbReference type="InterPro" id="IPR045088">
    <property type="entry name" value="ALAT1/2-like"/>
</dbReference>
<gene>
    <name evidence="12" type="ORF">MICPUN_90107</name>
</gene>
<name>C1DZZ2_MICCC</name>
<organism evidence="12 13">
    <name type="scientific">Micromonas commoda (strain RCC299 / NOUM17 / CCMP2709)</name>
    <name type="common">Picoplanktonic green alga</name>
    <dbReference type="NCBI Taxonomy" id="296587"/>
    <lineage>
        <taxon>Eukaryota</taxon>
        <taxon>Viridiplantae</taxon>
        <taxon>Chlorophyta</taxon>
        <taxon>Mamiellophyceae</taxon>
        <taxon>Mamiellales</taxon>
        <taxon>Mamiellaceae</taxon>
        <taxon>Micromonas</taxon>
    </lineage>
</organism>
<evidence type="ECO:0000256" key="7">
    <source>
        <dbReference type="ARBA" id="ARBA00025708"/>
    </source>
</evidence>
<dbReference type="SUPFAM" id="SSF53383">
    <property type="entry name" value="PLP-dependent transferases"/>
    <property type="match status" value="1"/>
</dbReference>
<dbReference type="InterPro" id="IPR015424">
    <property type="entry name" value="PyrdxlP-dep_Trfase"/>
</dbReference>
<dbReference type="AlphaFoldDB" id="C1DZZ2"/>
<evidence type="ECO:0000256" key="1">
    <source>
        <dbReference type="ARBA" id="ARBA00001781"/>
    </source>
</evidence>
<dbReference type="GeneID" id="8241144"/>
<feature type="domain" description="Aminotransferase class I/classII large" evidence="11">
    <location>
        <begin position="76"/>
        <end position="450"/>
    </location>
</feature>
<dbReference type="PANTHER" id="PTHR11751:SF29">
    <property type="entry name" value="ALANINE TRANSAMINASE"/>
    <property type="match status" value="1"/>
</dbReference>
<dbReference type="OMA" id="FGFECPP"/>
<evidence type="ECO:0000256" key="3">
    <source>
        <dbReference type="ARBA" id="ARBA00011738"/>
    </source>
</evidence>
<evidence type="ECO:0000256" key="9">
    <source>
        <dbReference type="ARBA" id="ARBA00025785"/>
    </source>
</evidence>
<dbReference type="GO" id="GO:0004021">
    <property type="term" value="F:L-alanine:2-oxoglutarate aminotransferase activity"/>
    <property type="evidence" value="ECO:0007669"/>
    <property type="project" value="TreeGrafter"/>
</dbReference>
<keyword evidence="5 12" id="KW-0808">Transferase</keyword>
<dbReference type="Proteomes" id="UP000002009">
    <property type="component" value="Chromosome 2"/>
</dbReference>
<evidence type="ECO:0000256" key="8">
    <source>
        <dbReference type="ARBA" id="ARBA00025709"/>
    </source>
</evidence>
<sequence length="463" mass="50107">MEYAVRGAIVTRAGELEAQLKKDPASLPFDKIVMCNIGNPQSVGQKPITFYRQVLALTDYPQLMDAPEAGKLFPSDVISTAKHILGNMKGGTGAYSESKGVAALRQMVADGIEARDGGHKCDIEDLWLTDGASVACHHIMKTLIRDGNDAVMVPIPQYPLYSASLALYGGTLVPYYLDEDKEWGLDVADLKVQLDKARAAGKEVRALCVINPGNPTGNALNVDNQKEIVQFCKDEGVLLIADEVYQENVYAEGRSFTSFKKVVRDMGLDIPLVSMQSTSKGFYGECGRRGGYMEVCGLDPDVKAELYKLASVGLCPNLSGQVLMGLVMSPPKPGDPSYELYAAERDAILSSLKRRALKLVSGLNALEGVTCNEAQGAMYAFPKVSLPEKFVAEATASGKMAPDALYCMKLLEATGIVVVPGSGFGQVEGTWHFRTTFLPSEEDIGGVVEKLAKFHAEFMDTYR</sequence>
<dbReference type="GO" id="GO:0030170">
    <property type="term" value="F:pyridoxal phosphate binding"/>
    <property type="evidence" value="ECO:0007669"/>
    <property type="project" value="InterPro"/>
</dbReference>
<dbReference type="EMBL" id="CP001323">
    <property type="protein sequence ID" value="ACO61208.1"/>
    <property type="molecule type" value="Genomic_DNA"/>
</dbReference>
<dbReference type="Gene3D" id="1.10.287.1970">
    <property type="match status" value="1"/>
</dbReference>
<dbReference type="InterPro" id="IPR015421">
    <property type="entry name" value="PyrdxlP-dep_Trfase_major"/>
</dbReference>
<dbReference type="KEGG" id="mis:MICPUN_90107"/>
<comment type="catalytic activity">
    <reaction evidence="10">
        <text>glycine + 2-oxoglutarate = glyoxylate + L-glutamate</text>
        <dbReference type="Rhea" id="RHEA:14089"/>
        <dbReference type="ChEBI" id="CHEBI:16810"/>
        <dbReference type="ChEBI" id="CHEBI:29985"/>
        <dbReference type="ChEBI" id="CHEBI:36655"/>
        <dbReference type="ChEBI" id="CHEBI:57305"/>
        <dbReference type="EC" id="2.6.1.4"/>
    </reaction>
</comment>
<comment type="similarity">
    <text evidence="9">Belongs to the class-I pyridoxal-phosphate-dependent aminotransferase family. Alanine aminotransferase subfamily.</text>
</comment>
<evidence type="ECO:0000256" key="10">
    <source>
        <dbReference type="ARBA" id="ARBA00052537"/>
    </source>
</evidence>
<dbReference type="FunFam" id="3.40.640.10:FF:000012">
    <property type="entry name" value="alanine aminotransferase 2"/>
    <property type="match status" value="1"/>
</dbReference>
<accession>C1DZZ2</accession>
<dbReference type="Pfam" id="PF00155">
    <property type="entry name" value="Aminotran_1_2"/>
    <property type="match status" value="1"/>
</dbReference>
<dbReference type="InterPro" id="IPR004839">
    <property type="entry name" value="Aminotransferase_I/II_large"/>
</dbReference>
<dbReference type="GO" id="GO:0008453">
    <property type="term" value="F:alanine-glyoxylate transaminase activity"/>
    <property type="evidence" value="ECO:0007669"/>
    <property type="project" value="UniProtKB-EC"/>
</dbReference>
<evidence type="ECO:0000256" key="2">
    <source>
        <dbReference type="ARBA" id="ARBA00001933"/>
    </source>
</evidence>
<comment type="cofactor">
    <cofactor evidence="2">
        <name>pyridoxal 5'-phosphate</name>
        <dbReference type="ChEBI" id="CHEBI:597326"/>
    </cofactor>
</comment>
<proteinExistence type="inferred from homology"/>
<keyword evidence="6" id="KW-0663">Pyridoxal phosphate</keyword>
<keyword evidence="4 12" id="KW-0032">Aminotransferase</keyword>
<dbReference type="InParanoid" id="C1DZZ2"/>
<keyword evidence="13" id="KW-1185">Reference proteome</keyword>
<dbReference type="FunFam" id="1.10.287.1970:FF:000001">
    <property type="entry name" value="Alanine aminotransferase 2"/>
    <property type="match status" value="1"/>
</dbReference>
<dbReference type="UniPathway" id="UPA00322"/>
<evidence type="ECO:0000256" key="6">
    <source>
        <dbReference type="ARBA" id="ARBA00022898"/>
    </source>
</evidence>
<evidence type="ECO:0000256" key="4">
    <source>
        <dbReference type="ARBA" id="ARBA00022576"/>
    </source>
</evidence>
<comment type="pathway">
    <text evidence="7">Amino-acid degradation; L-alanine degradation via transaminase pathway; pyruvate from L-alanine: step 1/1.</text>
</comment>
<dbReference type="RefSeq" id="XP_002499950.1">
    <property type="nucleotide sequence ID" value="XM_002499904.1"/>
</dbReference>
<reference evidence="12 13" key="1">
    <citation type="journal article" date="2009" name="Science">
        <title>Green evolution and dynamic adaptations revealed by genomes of the marine picoeukaryotes Micromonas.</title>
        <authorList>
            <person name="Worden A.Z."/>
            <person name="Lee J.H."/>
            <person name="Mock T."/>
            <person name="Rouze P."/>
            <person name="Simmons M.P."/>
            <person name="Aerts A.L."/>
            <person name="Allen A.E."/>
            <person name="Cuvelier M.L."/>
            <person name="Derelle E."/>
            <person name="Everett M.V."/>
            <person name="Foulon E."/>
            <person name="Grimwood J."/>
            <person name="Gundlach H."/>
            <person name="Henrissat B."/>
            <person name="Napoli C."/>
            <person name="McDonald S.M."/>
            <person name="Parker M.S."/>
            <person name="Rombauts S."/>
            <person name="Salamov A."/>
            <person name="Von Dassow P."/>
            <person name="Badger J.H."/>
            <person name="Coutinho P.M."/>
            <person name="Demir E."/>
            <person name="Dubchak I."/>
            <person name="Gentemann C."/>
            <person name="Eikrem W."/>
            <person name="Gready J.E."/>
            <person name="John U."/>
            <person name="Lanier W."/>
            <person name="Lindquist E.A."/>
            <person name="Lucas S."/>
            <person name="Mayer K.F."/>
            <person name="Moreau H."/>
            <person name="Not F."/>
            <person name="Otillar R."/>
            <person name="Panaud O."/>
            <person name="Pangilinan J."/>
            <person name="Paulsen I."/>
            <person name="Piegu B."/>
            <person name="Poliakov A."/>
            <person name="Robbens S."/>
            <person name="Schmutz J."/>
            <person name="Toulza E."/>
            <person name="Wyss T."/>
            <person name="Zelensky A."/>
            <person name="Zhou K."/>
            <person name="Armbrust E.V."/>
            <person name="Bhattacharya D."/>
            <person name="Goodenough U.W."/>
            <person name="Van de Peer Y."/>
            <person name="Grigoriev I.V."/>
        </authorList>
    </citation>
    <scope>NUCLEOTIDE SEQUENCE [LARGE SCALE GENOMIC DNA]</scope>
    <source>
        <strain evidence="13">RCC299 / NOUM17</strain>
    </source>
</reference>
<dbReference type="GO" id="GO:0042853">
    <property type="term" value="P:L-alanine catabolic process"/>
    <property type="evidence" value="ECO:0007669"/>
    <property type="project" value="UniProtKB-UniPathway"/>
</dbReference>
<comment type="pathway">
    <text evidence="8">Photosynthesis; C4 acid pathway.</text>
</comment>
<dbReference type="eggNOG" id="KOG0258">
    <property type="taxonomic scope" value="Eukaryota"/>
</dbReference>
<dbReference type="UniPathway" id="UPA00528">
    <property type="reaction ID" value="UER00586"/>
</dbReference>
<evidence type="ECO:0000313" key="13">
    <source>
        <dbReference type="Proteomes" id="UP000002009"/>
    </source>
</evidence>
<comment type="catalytic activity">
    <reaction evidence="1">
        <text>glyoxylate + L-alanine = glycine + pyruvate</text>
        <dbReference type="Rhea" id="RHEA:24248"/>
        <dbReference type="ChEBI" id="CHEBI:15361"/>
        <dbReference type="ChEBI" id="CHEBI:36655"/>
        <dbReference type="ChEBI" id="CHEBI:57305"/>
        <dbReference type="ChEBI" id="CHEBI:57972"/>
        <dbReference type="EC" id="2.6.1.44"/>
    </reaction>
</comment>
<dbReference type="GO" id="GO:0047958">
    <property type="term" value="F:glycine:2-oxoglutarate aminotransferase activity"/>
    <property type="evidence" value="ECO:0007669"/>
    <property type="project" value="UniProtKB-EC"/>
</dbReference>
<dbReference type="CDD" id="cd00609">
    <property type="entry name" value="AAT_like"/>
    <property type="match status" value="1"/>
</dbReference>
<evidence type="ECO:0000313" key="12">
    <source>
        <dbReference type="EMBL" id="ACO61208.1"/>
    </source>
</evidence>
<dbReference type="STRING" id="296587.C1DZZ2"/>
<evidence type="ECO:0000259" key="11">
    <source>
        <dbReference type="Pfam" id="PF00155"/>
    </source>
</evidence>
<dbReference type="FunCoup" id="C1DZZ2">
    <property type="interactions" value="1298"/>
</dbReference>
<comment type="subunit">
    <text evidence="3">Homodimer.</text>
</comment>
<evidence type="ECO:0000256" key="5">
    <source>
        <dbReference type="ARBA" id="ARBA00022679"/>
    </source>
</evidence>
<dbReference type="FunFam" id="3.90.1150.10:FF:000010">
    <property type="entry name" value="Alanine aminotransferase 2"/>
    <property type="match status" value="1"/>
</dbReference>